<dbReference type="InterPro" id="IPR009081">
    <property type="entry name" value="PP-bd_ACP"/>
</dbReference>
<reference evidence="2 3" key="1">
    <citation type="submission" date="2020-10" db="EMBL/GenBank/DDBJ databases">
        <title>Mucilaginibacter mali sp. nov., isolated from rhizosphere soil of apple orchard.</title>
        <authorList>
            <person name="Lee J.-S."/>
            <person name="Kim H.S."/>
            <person name="Kim J.-S."/>
        </authorList>
    </citation>
    <scope>NUCLEOTIDE SEQUENCE [LARGE SCALE GENOMIC DNA]</scope>
    <source>
        <strain evidence="2 3">KCTC 23157</strain>
    </source>
</reference>
<evidence type="ECO:0000313" key="2">
    <source>
        <dbReference type="EMBL" id="MBE9665847.1"/>
    </source>
</evidence>
<dbReference type="RefSeq" id="WP_194105231.1">
    <property type="nucleotide sequence ID" value="NZ_JADFFM010000001.1"/>
</dbReference>
<dbReference type="Gene3D" id="1.10.1200.10">
    <property type="entry name" value="ACP-like"/>
    <property type="match status" value="1"/>
</dbReference>
<evidence type="ECO:0000313" key="3">
    <source>
        <dbReference type="Proteomes" id="UP000632774"/>
    </source>
</evidence>
<feature type="domain" description="Carrier" evidence="1">
    <location>
        <begin position="17"/>
        <end position="68"/>
    </location>
</feature>
<dbReference type="InterPro" id="IPR036736">
    <property type="entry name" value="ACP-like_sf"/>
</dbReference>
<proteinExistence type="predicted"/>
<keyword evidence="3" id="KW-1185">Reference proteome</keyword>
<sequence length="76" mass="8636">MDITIFVKNFALQFDETEPELITSDTNYKDLEEWSSLTALSIIAMVDEEYDVKLSGNDIKNATSIVDLFEIVKSKV</sequence>
<comment type="caution">
    <text evidence="2">The sequence shown here is derived from an EMBL/GenBank/DDBJ whole genome shotgun (WGS) entry which is preliminary data.</text>
</comment>
<dbReference type="EMBL" id="JADFFM010000001">
    <property type="protein sequence ID" value="MBE9665847.1"/>
    <property type="molecule type" value="Genomic_DNA"/>
</dbReference>
<name>A0ABR9XEN8_9SPHI</name>
<evidence type="ECO:0000259" key="1">
    <source>
        <dbReference type="Pfam" id="PF00550"/>
    </source>
</evidence>
<protein>
    <submittedName>
        <fullName evidence="2">Acyl carrier protein</fullName>
    </submittedName>
</protein>
<dbReference type="Pfam" id="PF00550">
    <property type="entry name" value="PP-binding"/>
    <property type="match status" value="1"/>
</dbReference>
<dbReference type="Proteomes" id="UP000632774">
    <property type="component" value="Unassembled WGS sequence"/>
</dbReference>
<accession>A0ABR9XEN8</accession>
<organism evidence="2 3">
    <name type="scientific">Mucilaginibacter boryungensis</name>
    <dbReference type="NCBI Taxonomy" id="768480"/>
    <lineage>
        <taxon>Bacteria</taxon>
        <taxon>Pseudomonadati</taxon>
        <taxon>Bacteroidota</taxon>
        <taxon>Sphingobacteriia</taxon>
        <taxon>Sphingobacteriales</taxon>
        <taxon>Sphingobacteriaceae</taxon>
        <taxon>Mucilaginibacter</taxon>
    </lineage>
</organism>
<dbReference type="SUPFAM" id="SSF47336">
    <property type="entry name" value="ACP-like"/>
    <property type="match status" value="1"/>
</dbReference>
<gene>
    <name evidence="2" type="ORF">IRJ18_05700</name>
</gene>